<comment type="caution">
    <text evidence="1">The sequence shown here is derived from an EMBL/GenBank/DDBJ whole genome shotgun (WGS) entry which is preliminary data.</text>
</comment>
<organism evidence="1 2">
    <name type="scientific">Solanum tuberosum</name>
    <name type="common">Potato</name>
    <dbReference type="NCBI Taxonomy" id="4113"/>
    <lineage>
        <taxon>Eukaryota</taxon>
        <taxon>Viridiplantae</taxon>
        <taxon>Streptophyta</taxon>
        <taxon>Embryophyta</taxon>
        <taxon>Tracheophyta</taxon>
        <taxon>Spermatophyta</taxon>
        <taxon>Magnoliopsida</taxon>
        <taxon>eudicotyledons</taxon>
        <taxon>Gunneridae</taxon>
        <taxon>Pentapetalae</taxon>
        <taxon>asterids</taxon>
        <taxon>lamiids</taxon>
        <taxon>Solanales</taxon>
        <taxon>Solanaceae</taxon>
        <taxon>Solanoideae</taxon>
        <taxon>Solaneae</taxon>
        <taxon>Solanum</taxon>
    </lineage>
</organism>
<keyword evidence="2" id="KW-1185">Reference proteome</keyword>
<dbReference type="EMBL" id="JAIVGD010000005">
    <property type="protein sequence ID" value="KAH0773608.1"/>
    <property type="molecule type" value="Genomic_DNA"/>
</dbReference>
<evidence type="ECO:0000313" key="1">
    <source>
        <dbReference type="EMBL" id="KAH0773608.1"/>
    </source>
</evidence>
<reference evidence="1 2" key="1">
    <citation type="journal article" date="2021" name="bioRxiv">
        <title>Chromosome-scale and haplotype-resolved genome assembly of a tetraploid potato cultivar.</title>
        <authorList>
            <person name="Sun H."/>
            <person name="Jiao W.-B."/>
            <person name="Krause K."/>
            <person name="Campoy J.A."/>
            <person name="Goel M."/>
            <person name="Folz-Donahue K."/>
            <person name="Kukat C."/>
            <person name="Huettel B."/>
            <person name="Schneeberger K."/>
        </authorList>
    </citation>
    <scope>NUCLEOTIDE SEQUENCE [LARGE SCALE GENOMIC DNA]</scope>
    <source>
        <strain evidence="1">SolTubOtavaFocal</strain>
        <tissue evidence="1">Leaves</tissue>
    </source>
</reference>
<protein>
    <submittedName>
        <fullName evidence="1">Uncharacterized protein</fullName>
    </submittedName>
</protein>
<name>A0ABQ7W0N9_SOLTU</name>
<gene>
    <name evidence="1" type="ORF">KY290_010745</name>
</gene>
<dbReference type="Proteomes" id="UP000826656">
    <property type="component" value="Unassembled WGS sequence"/>
</dbReference>
<proteinExistence type="predicted"/>
<evidence type="ECO:0000313" key="2">
    <source>
        <dbReference type="Proteomes" id="UP000826656"/>
    </source>
</evidence>
<accession>A0ABQ7W0N9</accession>
<sequence>MLGFRDGEDNNYKGIGLAREGGGGTLALPICDPLPSARWTKLAPNGRAMVFMPRPHEILPLPPDASNTLYIEGLPPENSRREVAHIL</sequence>